<dbReference type="PANTHER" id="PTHR15414">
    <property type="entry name" value="OS-9-RELATED"/>
    <property type="match status" value="1"/>
</dbReference>
<evidence type="ECO:0000313" key="10">
    <source>
        <dbReference type="Proteomes" id="UP001158576"/>
    </source>
</evidence>
<dbReference type="SUPFAM" id="SSF50911">
    <property type="entry name" value="Mannose 6-phosphate receptor domain"/>
    <property type="match status" value="2"/>
</dbReference>
<keyword evidence="10" id="KW-1185">Reference proteome</keyword>
<evidence type="ECO:0000256" key="4">
    <source>
        <dbReference type="ARBA" id="ARBA00023157"/>
    </source>
</evidence>
<dbReference type="PROSITE" id="PS51914">
    <property type="entry name" value="MRH"/>
    <property type="match status" value="2"/>
</dbReference>
<accession>A0ABN7RVT2</accession>
<evidence type="ECO:0000256" key="7">
    <source>
        <dbReference type="ARBA" id="ARBA00041661"/>
    </source>
</evidence>
<evidence type="ECO:0000256" key="2">
    <source>
        <dbReference type="ARBA" id="ARBA00022729"/>
    </source>
</evidence>
<feature type="domain" description="MRH" evidence="8">
    <location>
        <begin position="71"/>
        <end position="201"/>
    </location>
</feature>
<proteinExistence type="predicted"/>
<dbReference type="Gene3D" id="2.70.130.10">
    <property type="entry name" value="Mannose-6-phosphate receptor binding domain"/>
    <property type="match status" value="2"/>
</dbReference>
<reference evidence="9 10" key="1">
    <citation type="submission" date="2021-04" db="EMBL/GenBank/DDBJ databases">
        <authorList>
            <person name="Bliznina A."/>
        </authorList>
    </citation>
    <scope>NUCLEOTIDE SEQUENCE [LARGE SCALE GENOMIC DNA]</scope>
</reference>
<name>A0ABN7RVT2_OIKDI</name>
<evidence type="ECO:0000313" key="9">
    <source>
        <dbReference type="EMBL" id="CAG5084333.1"/>
    </source>
</evidence>
<feature type="domain" description="MRH" evidence="8">
    <location>
        <begin position="305"/>
        <end position="470"/>
    </location>
</feature>
<dbReference type="InterPro" id="IPR045149">
    <property type="entry name" value="OS-9-like"/>
</dbReference>
<evidence type="ECO:0000256" key="3">
    <source>
        <dbReference type="ARBA" id="ARBA00022824"/>
    </source>
</evidence>
<gene>
    <name evidence="9" type="ORF">OKIOD_LOCUS2172</name>
</gene>
<dbReference type="Pfam" id="PF07915">
    <property type="entry name" value="PRKCSH"/>
    <property type="match status" value="2"/>
</dbReference>
<dbReference type="InterPro" id="IPR012913">
    <property type="entry name" value="OS9-like_dom"/>
</dbReference>
<dbReference type="PANTHER" id="PTHR15414:SF0">
    <property type="entry name" value="ENDOPLASMIC RETICULUM LECTIN 1"/>
    <property type="match status" value="1"/>
</dbReference>
<sequence>MGGDEVKFDELGHKYDQEDFVIMKTANQEEYKCFFPSDESVTVEDKNNEETGDSAETLLEPLFNKASSTKKDCSLRIETYWSYELCHGQFIRQYHEEKVKGSVKTTEYYLGRLDKSPLDPNNAVTKRAEVSKKKLDGIPTPYHLITMGDGTECDIHTGKKRKTEVKYICNAEARNPEILSITETTTCEYEIIVLTNLLCSSPLYSLHLDTETFGIPCKKLGDSPTEGIVQTIIKHAQEMGVNVNDIQIDGLDAADKTAKEIKQKLSEHTKSQLKANMPSQKVQEAKKAQLSAETEKILNDFLAGEFCLRGGQGWWKYEFCYGKHVKQYHEFQKEQGKPKEPTKEIIVGTWDEATHLDWAKNRQNVKRSKVKVNTGEKAKAGKTVHDEDGFPITVWDSEDSVDATKEVEGDVQEVELWYADGEVCDITKKPREVLVRLKCKPTQDALSLYLLEPKTCSYILVLESKLLCSILANADENGLLSLK</sequence>
<comment type="function">
    <text evidence="5">Probable lectin that binds selectively to improperly folded lumenal proteins. May function in endoplasmic reticulum quality control and endoplasmic reticulum-associated degradation (ERAD) of both non-glycosylated proteins and glycoproteins.</text>
</comment>
<dbReference type="InterPro" id="IPR044865">
    <property type="entry name" value="MRH_dom"/>
</dbReference>
<dbReference type="Proteomes" id="UP001158576">
    <property type="component" value="Chromosome PAR"/>
</dbReference>
<dbReference type="InterPro" id="IPR009011">
    <property type="entry name" value="Man6P_isomerase_rcpt-bd_dom_sf"/>
</dbReference>
<evidence type="ECO:0000256" key="1">
    <source>
        <dbReference type="ARBA" id="ARBA00004240"/>
    </source>
</evidence>
<comment type="subcellular location">
    <subcellularLocation>
        <location evidence="1">Endoplasmic reticulum</location>
    </subcellularLocation>
</comment>
<evidence type="ECO:0000259" key="8">
    <source>
        <dbReference type="PROSITE" id="PS51914"/>
    </source>
</evidence>
<evidence type="ECO:0000256" key="5">
    <source>
        <dbReference type="ARBA" id="ARBA00037585"/>
    </source>
</evidence>
<keyword evidence="2" id="KW-0732">Signal</keyword>
<keyword evidence="3" id="KW-0256">Endoplasmic reticulum</keyword>
<keyword evidence="4" id="KW-1015">Disulfide bond</keyword>
<protein>
    <recommendedName>
        <fullName evidence="6">Endoplasmic reticulum lectin 1</fullName>
    </recommendedName>
    <alternativeName>
        <fullName evidence="7">ER lectin</fullName>
    </alternativeName>
</protein>
<organism evidence="9 10">
    <name type="scientific">Oikopleura dioica</name>
    <name type="common">Tunicate</name>
    <dbReference type="NCBI Taxonomy" id="34765"/>
    <lineage>
        <taxon>Eukaryota</taxon>
        <taxon>Metazoa</taxon>
        <taxon>Chordata</taxon>
        <taxon>Tunicata</taxon>
        <taxon>Appendicularia</taxon>
        <taxon>Copelata</taxon>
        <taxon>Oikopleuridae</taxon>
        <taxon>Oikopleura</taxon>
    </lineage>
</organism>
<evidence type="ECO:0000256" key="6">
    <source>
        <dbReference type="ARBA" id="ARBA00041108"/>
    </source>
</evidence>
<dbReference type="EMBL" id="OU015568">
    <property type="protein sequence ID" value="CAG5084333.1"/>
    <property type="molecule type" value="Genomic_DNA"/>
</dbReference>